<dbReference type="GO" id="GO:0000270">
    <property type="term" value="P:peptidoglycan metabolic process"/>
    <property type="evidence" value="ECO:0007669"/>
    <property type="project" value="UniProtKB-UniRule"/>
</dbReference>
<dbReference type="InParanoid" id="A0A330KZK6"/>
<dbReference type="GO" id="GO:0005886">
    <property type="term" value="C:plasma membrane"/>
    <property type="evidence" value="ECO:0007669"/>
    <property type="project" value="UniProtKB-SubCell"/>
</dbReference>
<dbReference type="OrthoDB" id="9779128at2"/>
<dbReference type="InterPro" id="IPR036908">
    <property type="entry name" value="RlpA-like_sf"/>
</dbReference>
<evidence type="ECO:0000259" key="5">
    <source>
        <dbReference type="Pfam" id="PF03330"/>
    </source>
</evidence>
<evidence type="ECO:0000313" key="6">
    <source>
        <dbReference type="EMBL" id="SPP62925.1"/>
    </source>
</evidence>
<reference evidence="7" key="1">
    <citation type="submission" date="2018-04" db="EMBL/GenBank/DDBJ databases">
        <authorList>
            <person name="Lucker S."/>
            <person name="Sakoula D."/>
        </authorList>
    </citation>
    <scope>NUCLEOTIDE SEQUENCE [LARGE SCALE GENOMIC DNA]</scope>
</reference>
<name>A0A330KZK6_9BACT</name>
<keyword evidence="2 3" id="KW-0961">Cell wall biogenesis/degradation</keyword>
<comment type="similarity">
    <text evidence="3 4">Belongs to the RlpA family.</text>
</comment>
<evidence type="ECO:0000256" key="2">
    <source>
        <dbReference type="ARBA" id="ARBA00023316"/>
    </source>
</evidence>
<evidence type="ECO:0000313" key="7">
    <source>
        <dbReference type="Proteomes" id="UP000248168"/>
    </source>
</evidence>
<dbReference type="PANTHER" id="PTHR34183">
    <property type="entry name" value="ENDOLYTIC PEPTIDOGLYCAN TRANSGLYCOSYLASE RLPA"/>
    <property type="match status" value="1"/>
</dbReference>
<dbReference type="SUPFAM" id="SSF50685">
    <property type="entry name" value="Barwin-like endoglucanases"/>
    <property type="match status" value="1"/>
</dbReference>
<dbReference type="EMBL" id="OUNR01000001">
    <property type="protein sequence ID" value="SPP62925.1"/>
    <property type="molecule type" value="Genomic_DNA"/>
</dbReference>
<keyword evidence="1 3" id="KW-0456">Lyase</keyword>
<dbReference type="GO" id="GO:0008932">
    <property type="term" value="F:lytic endotransglycosylase activity"/>
    <property type="evidence" value="ECO:0007669"/>
    <property type="project" value="UniProtKB-UniRule"/>
</dbReference>
<keyword evidence="3" id="KW-0449">Lipoprotein</keyword>
<keyword evidence="7" id="KW-1185">Reference proteome</keyword>
<comment type="subcellular location">
    <subcellularLocation>
        <location evidence="3">Cell membrane</location>
        <topology evidence="3">Lipid-anchor</topology>
    </subcellularLocation>
</comment>
<evidence type="ECO:0000256" key="4">
    <source>
        <dbReference type="RuleBase" id="RU003495"/>
    </source>
</evidence>
<dbReference type="GO" id="GO:0071555">
    <property type="term" value="P:cell wall organization"/>
    <property type="evidence" value="ECO:0007669"/>
    <property type="project" value="UniProtKB-KW"/>
</dbReference>
<dbReference type="InterPro" id="IPR009009">
    <property type="entry name" value="RlpA-like_DPBB"/>
</dbReference>
<dbReference type="Pfam" id="PF03330">
    <property type="entry name" value="DPBB_1"/>
    <property type="match status" value="1"/>
</dbReference>
<evidence type="ECO:0000256" key="1">
    <source>
        <dbReference type="ARBA" id="ARBA00023239"/>
    </source>
</evidence>
<gene>
    <name evidence="3" type="primary">rlpA</name>
    <name evidence="6" type="ORF">NITLEN_10011</name>
</gene>
<accession>A0A330KZK6</accession>
<sequence length="224" mass="24179">MTRQICTTHPRIGLSGVLVAALCVSFGACSWVPKGETGLDVGIKDRGIASWYGEQFHGKQAANGELFDMQALTAAHRTLPLGSMVRVVNLTNGKHVRVRINDRGPYVNGRILDLSQAAAVKLGMVQNGLSVIQLEVVGDRRPDFVLAEEEAPSTQSALLSVHHLDPLAIRVPPVATLGLPVSSSAHRPRILPTDVLMQRRIRRVPSFLAADHTAHTENITLVIG</sequence>
<dbReference type="PROSITE" id="PS51257">
    <property type="entry name" value="PROKAR_LIPOPROTEIN"/>
    <property type="match status" value="1"/>
</dbReference>
<dbReference type="Gene3D" id="2.40.40.10">
    <property type="entry name" value="RlpA-like domain"/>
    <property type="match status" value="1"/>
</dbReference>
<dbReference type="EC" id="4.2.2.-" evidence="3"/>
<dbReference type="InterPro" id="IPR012997">
    <property type="entry name" value="RplA"/>
</dbReference>
<dbReference type="InterPro" id="IPR034718">
    <property type="entry name" value="RlpA"/>
</dbReference>
<feature type="domain" description="RlpA-like protein double-psi beta-barrel" evidence="5">
    <location>
        <begin position="46"/>
        <end position="130"/>
    </location>
</feature>
<dbReference type="CDD" id="cd22268">
    <property type="entry name" value="DPBB_RlpA-like"/>
    <property type="match status" value="1"/>
</dbReference>
<protein>
    <recommendedName>
        <fullName evidence="3">Probable endolytic peptidoglycan transglycosylase RlpA</fullName>
        <ecNumber evidence="3">4.2.2.-</ecNumber>
    </recommendedName>
</protein>
<evidence type="ECO:0000256" key="3">
    <source>
        <dbReference type="HAMAP-Rule" id="MF_02071"/>
    </source>
</evidence>
<keyword evidence="3" id="KW-0564">Palmitate</keyword>
<keyword evidence="3" id="KW-1003">Cell membrane</keyword>
<proteinExistence type="inferred from homology"/>
<dbReference type="RefSeq" id="WP_121987545.1">
    <property type="nucleotide sequence ID" value="NZ_OUNR01000001.1"/>
</dbReference>
<dbReference type="HAMAP" id="MF_02071">
    <property type="entry name" value="RlpA"/>
    <property type="match status" value="1"/>
</dbReference>
<comment type="function">
    <text evidence="3">Lytic transglycosylase with a strong preference for naked glycan strands that lack stem peptides.</text>
</comment>
<dbReference type="PANTHER" id="PTHR34183:SF1">
    <property type="entry name" value="ENDOLYTIC PEPTIDOGLYCAN TRANSGLYCOSYLASE RLPA"/>
    <property type="match status" value="1"/>
</dbReference>
<dbReference type="NCBIfam" id="TIGR00413">
    <property type="entry name" value="rlpA"/>
    <property type="match status" value="1"/>
</dbReference>
<keyword evidence="3" id="KW-0472">Membrane</keyword>
<dbReference type="Proteomes" id="UP000248168">
    <property type="component" value="Unassembled WGS sequence"/>
</dbReference>
<organism evidence="6 7">
    <name type="scientific">Nitrospira lenta</name>
    <dbReference type="NCBI Taxonomy" id="1436998"/>
    <lineage>
        <taxon>Bacteria</taxon>
        <taxon>Pseudomonadati</taxon>
        <taxon>Nitrospirota</taxon>
        <taxon>Nitrospiria</taxon>
        <taxon>Nitrospirales</taxon>
        <taxon>Nitrospiraceae</taxon>
        <taxon>Nitrospira</taxon>
    </lineage>
</organism>
<dbReference type="AlphaFoldDB" id="A0A330KZK6"/>